<dbReference type="EMBL" id="DTEI01000008">
    <property type="protein sequence ID" value="HGU15111.1"/>
    <property type="molecule type" value="Genomic_DNA"/>
</dbReference>
<evidence type="ECO:0000256" key="4">
    <source>
        <dbReference type="ARBA" id="ARBA00035171"/>
    </source>
</evidence>
<dbReference type="HAMAP" id="MF_00402">
    <property type="entry name" value="Ribosomal_bL19"/>
    <property type="match status" value="1"/>
</dbReference>
<comment type="caution">
    <text evidence="7">The sequence shown here is derived from an EMBL/GenBank/DDBJ whole genome shotgun (WGS) entry which is preliminary data.</text>
</comment>
<dbReference type="GO" id="GO:0006412">
    <property type="term" value="P:translation"/>
    <property type="evidence" value="ECO:0007669"/>
    <property type="project" value="UniProtKB-UniRule"/>
</dbReference>
<dbReference type="PANTHER" id="PTHR15680">
    <property type="entry name" value="RIBOSOMAL PROTEIN L19"/>
    <property type="match status" value="1"/>
</dbReference>
<dbReference type="GO" id="GO:0003735">
    <property type="term" value="F:structural constituent of ribosome"/>
    <property type="evidence" value="ECO:0007669"/>
    <property type="project" value="InterPro"/>
</dbReference>
<dbReference type="InterPro" id="IPR001857">
    <property type="entry name" value="Ribosomal_bL19"/>
</dbReference>
<evidence type="ECO:0000256" key="3">
    <source>
        <dbReference type="ARBA" id="ARBA00023274"/>
    </source>
</evidence>
<dbReference type="GO" id="GO:0022625">
    <property type="term" value="C:cytosolic large ribosomal subunit"/>
    <property type="evidence" value="ECO:0007669"/>
    <property type="project" value="TreeGrafter"/>
</dbReference>
<dbReference type="NCBIfam" id="TIGR01024">
    <property type="entry name" value="rplS_bact"/>
    <property type="match status" value="1"/>
</dbReference>
<dbReference type="Pfam" id="PF01245">
    <property type="entry name" value="Ribosomal_L19"/>
    <property type="match status" value="1"/>
</dbReference>
<dbReference type="InterPro" id="IPR018257">
    <property type="entry name" value="Ribosomal_bL19_CS"/>
</dbReference>
<gene>
    <name evidence="5" type="primary">rplS</name>
    <name evidence="7" type="ORF">ENU91_00370</name>
</gene>
<comment type="function">
    <text evidence="5 6">This protein is located at the 30S-50S ribosomal subunit interface and may play a role in the structure and function of the aminoacyl-tRNA binding site.</text>
</comment>
<evidence type="ECO:0000256" key="6">
    <source>
        <dbReference type="RuleBase" id="RU000559"/>
    </source>
</evidence>
<sequence>MLPIMKEIEKKYMRSDLPKFNPGDIIKVYFRLKEGEEKERVQVFEGVVIRRRGSGINATFTVRKVSFGVGVERTFPLHSPRIEKIEIVKRGRVRRARLYYLRERSGKAARIKERFDNKIME</sequence>
<keyword evidence="2 5" id="KW-0689">Ribosomal protein</keyword>
<organism evidence="7">
    <name type="scientific">Thermodesulfobacterium geofontis</name>
    <dbReference type="NCBI Taxonomy" id="1295609"/>
    <lineage>
        <taxon>Bacteria</taxon>
        <taxon>Pseudomonadati</taxon>
        <taxon>Thermodesulfobacteriota</taxon>
        <taxon>Thermodesulfobacteria</taxon>
        <taxon>Thermodesulfobacteriales</taxon>
        <taxon>Thermodesulfobacteriaceae</taxon>
        <taxon>Thermodesulfobacterium</taxon>
    </lineage>
</organism>
<reference evidence="7" key="1">
    <citation type="journal article" date="2020" name="mSystems">
        <title>Genome- and Community-Level Interaction Insights into Carbon Utilization and Element Cycling Functions of Hydrothermarchaeota in Hydrothermal Sediment.</title>
        <authorList>
            <person name="Zhou Z."/>
            <person name="Liu Y."/>
            <person name="Xu W."/>
            <person name="Pan J."/>
            <person name="Luo Z.H."/>
            <person name="Li M."/>
        </authorList>
    </citation>
    <scope>NUCLEOTIDE SEQUENCE [LARGE SCALE GENOMIC DNA]</scope>
    <source>
        <strain evidence="7">SpSt-711</strain>
    </source>
</reference>
<evidence type="ECO:0000256" key="5">
    <source>
        <dbReference type="HAMAP-Rule" id="MF_00402"/>
    </source>
</evidence>
<comment type="similarity">
    <text evidence="1 5 6">Belongs to the bacterial ribosomal protein bL19 family.</text>
</comment>
<dbReference type="SUPFAM" id="SSF50104">
    <property type="entry name" value="Translation proteins SH3-like domain"/>
    <property type="match status" value="1"/>
</dbReference>
<dbReference type="PIRSF" id="PIRSF002191">
    <property type="entry name" value="Ribosomal_L19"/>
    <property type="match status" value="1"/>
</dbReference>
<evidence type="ECO:0000256" key="2">
    <source>
        <dbReference type="ARBA" id="ARBA00022980"/>
    </source>
</evidence>
<dbReference type="InterPro" id="IPR008991">
    <property type="entry name" value="Translation_prot_SH3-like_sf"/>
</dbReference>
<dbReference type="FunFam" id="2.30.30.790:FF:000001">
    <property type="entry name" value="50S ribosomal protein L19"/>
    <property type="match status" value="1"/>
</dbReference>
<dbReference type="Gene3D" id="2.30.30.790">
    <property type="match status" value="1"/>
</dbReference>
<keyword evidence="3 5" id="KW-0687">Ribonucleoprotein</keyword>
<proteinExistence type="inferred from homology"/>
<dbReference type="PROSITE" id="PS01015">
    <property type="entry name" value="RIBOSOMAL_L19"/>
    <property type="match status" value="1"/>
</dbReference>
<name>A0A7V4JP13_9BACT</name>
<accession>A0A7V4JP13</accession>
<dbReference type="PANTHER" id="PTHR15680:SF9">
    <property type="entry name" value="LARGE RIBOSOMAL SUBUNIT PROTEIN BL19M"/>
    <property type="match status" value="1"/>
</dbReference>
<protein>
    <recommendedName>
        <fullName evidence="4 5">Large ribosomal subunit protein bL19</fullName>
    </recommendedName>
</protein>
<evidence type="ECO:0000313" key="7">
    <source>
        <dbReference type="EMBL" id="HGU15111.1"/>
    </source>
</evidence>
<dbReference type="InterPro" id="IPR038657">
    <property type="entry name" value="Ribosomal_bL19_sf"/>
</dbReference>
<evidence type="ECO:0000256" key="1">
    <source>
        <dbReference type="ARBA" id="ARBA00005781"/>
    </source>
</evidence>
<dbReference type="PRINTS" id="PR00061">
    <property type="entry name" value="RIBOSOMALL19"/>
</dbReference>
<dbReference type="AlphaFoldDB" id="A0A7V4JP13"/>